<dbReference type="Gene3D" id="1.10.20.10">
    <property type="entry name" value="Histone, subunit A"/>
    <property type="match status" value="1"/>
</dbReference>
<feature type="compositionally biased region" description="Low complexity" evidence="5">
    <location>
        <begin position="539"/>
        <end position="555"/>
    </location>
</feature>
<organism evidence="7 8">
    <name type="scientific">Schizopora paradoxa</name>
    <dbReference type="NCBI Taxonomy" id="27342"/>
    <lineage>
        <taxon>Eukaryota</taxon>
        <taxon>Fungi</taxon>
        <taxon>Dikarya</taxon>
        <taxon>Basidiomycota</taxon>
        <taxon>Agaricomycotina</taxon>
        <taxon>Agaricomycetes</taxon>
        <taxon>Hymenochaetales</taxon>
        <taxon>Schizoporaceae</taxon>
        <taxon>Schizopora</taxon>
    </lineage>
</organism>
<gene>
    <name evidence="7" type="ORF">SCHPADRAFT_846010</name>
</gene>
<dbReference type="InParanoid" id="A0A0H2S073"/>
<proteinExistence type="predicted"/>
<feature type="region of interest" description="Disordered" evidence="5">
    <location>
        <begin position="520"/>
        <end position="569"/>
    </location>
</feature>
<feature type="compositionally biased region" description="Polar residues" evidence="5">
    <location>
        <begin position="160"/>
        <end position="171"/>
    </location>
</feature>
<feature type="region of interest" description="Disordered" evidence="5">
    <location>
        <begin position="458"/>
        <end position="493"/>
    </location>
</feature>
<dbReference type="AlphaFoldDB" id="A0A0H2S073"/>
<evidence type="ECO:0000256" key="2">
    <source>
        <dbReference type="ARBA" id="ARBA00023015"/>
    </source>
</evidence>
<evidence type="ECO:0000256" key="5">
    <source>
        <dbReference type="SAM" id="MobiDB-lite"/>
    </source>
</evidence>
<dbReference type="GO" id="GO:0005634">
    <property type="term" value="C:nucleus"/>
    <property type="evidence" value="ECO:0007669"/>
    <property type="project" value="UniProtKB-SubCell"/>
</dbReference>
<dbReference type="CDD" id="cd00076">
    <property type="entry name" value="HFD_SF"/>
    <property type="match status" value="1"/>
</dbReference>
<dbReference type="GO" id="GO:0046982">
    <property type="term" value="F:protein heterodimerization activity"/>
    <property type="evidence" value="ECO:0007669"/>
    <property type="project" value="InterPro"/>
</dbReference>
<evidence type="ECO:0000256" key="1">
    <source>
        <dbReference type="ARBA" id="ARBA00004123"/>
    </source>
</evidence>
<dbReference type="Pfam" id="PF07524">
    <property type="entry name" value="Bromo_TP"/>
    <property type="match status" value="1"/>
</dbReference>
<keyword evidence="2" id="KW-0805">Transcription regulation</keyword>
<protein>
    <recommendedName>
        <fullName evidence="6">Bromodomain associated domain-containing protein</fullName>
    </recommendedName>
</protein>
<dbReference type="SMART" id="SM00576">
    <property type="entry name" value="BTP"/>
    <property type="match status" value="1"/>
</dbReference>
<sequence length="569" mass="61837">MDAAARSFLESATQRTLHAHNFSRSSSEASHVLSDLLTRYYTLLADTCARYAEHAGRSSVVVTDAVRALGELGTNVGDLSEFIEGEGRELQRYATSTARRTEELSVMKESLSEGLKVDRDDAIHLVYERVLSPAVEEQEEESEEDLSDMETDVHAEVSTTHTNGLVQQNGRTRPRSVSPALPPSPPISPPPSPTRKRVRTSNWKSDSHIPEFLPAFPTSSPPPSPRTKVEETPDVVQPELLNRPITPPPQLASSTTSSDYLTEVPYSMSALALTNDHHLPEMPDASKLIAPTAVKRNLPGTNQSLVHAYHYVLTNPPPPQPTVNPLRHKVAMSLLAQMYTSPRWTAADTLYANLSSPRPRVVAPAPSLPLPHAMPLETEKMKEKKQTFIPLPASKTIMASETVIPLSAQPQSRIPEVLRQVLSPALYSRATKIQPPPLQFTATERFIYGPGIPAPWNSSNSSAATVAEGSGKNKELTNGQKDGSSKGDSKADGIPDASLYATWDWETKDYRLPITHNKNRRAGSFSIGGPPNGLHHRPSISIRAGSAGAEGSSSRKSSKLVIKGDGKGK</sequence>
<name>A0A0H2S073_9AGAM</name>
<feature type="compositionally biased region" description="Basic and acidic residues" evidence="5">
    <location>
        <begin position="483"/>
        <end position="493"/>
    </location>
</feature>
<evidence type="ECO:0000259" key="6">
    <source>
        <dbReference type="SMART" id="SM00576"/>
    </source>
</evidence>
<dbReference type="InterPro" id="IPR009072">
    <property type="entry name" value="Histone-fold"/>
</dbReference>
<dbReference type="Proteomes" id="UP000053477">
    <property type="component" value="Unassembled WGS sequence"/>
</dbReference>
<feature type="domain" description="Bromodomain associated" evidence="6">
    <location>
        <begin position="2"/>
        <end position="78"/>
    </location>
</feature>
<evidence type="ECO:0000256" key="3">
    <source>
        <dbReference type="ARBA" id="ARBA00023163"/>
    </source>
</evidence>
<keyword evidence="4" id="KW-0539">Nucleus</keyword>
<feature type="compositionally biased region" description="Pro residues" evidence="5">
    <location>
        <begin position="180"/>
        <end position="193"/>
    </location>
</feature>
<evidence type="ECO:0000256" key="4">
    <source>
        <dbReference type="ARBA" id="ARBA00023242"/>
    </source>
</evidence>
<evidence type="ECO:0000313" key="7">
    <source>
        <dbReference type="EMBL" id="KLO17750.1"/>
    </source>
</evidence>
<feature type="compositionally biased region" description="Acidic residues" evidence="5">
    <location>
        <begin position="136"/>
        <end position="150"/>
    </location>
</feature>
<comment type="subcellular location">
    <subcellularLocation>
        <location evidence="1">Nucleus</location>
    </subcellularLocation>
</comment>
<dbReference type="STRING" id="27342.A0A0H2S073"/>
<keyword evidence="8" id="KW-1185">Reference proteome</keyword>
<accession>A0A0H2S073</accession>
<keyword evidence="3" id="KW-0804">Transcription</keyword>
<dbReference type="OrthoDB" id="436852at2759"/>
<dbReference type="EMBL" id="KQ085901">
    <property type="protein sequence ID" value="KLO17750.1"/>
    <property type="molecule type" value="Genomic_DNA"/>
</dbReference>
<evidence type="ECO:0000313" key="8">
    <source>
        <dbReference type="Proteomes" id="UP000053477"/>
    </source>
</evidence>
<dbReference type="InterPro" id="IPR006565">
    <property type="entry name" value="BTP"/>
</dbReference>
<feature type="region of interest" description="Disordered" evidence="5">
    <location>
        <begin position="160"/>
        <end position="232"/>
    </location>
</feature>
<feature type="region of interest" description="Disordered" evidence="5">
    <location>
        <begin position="133"/>
        <end position="152"/>
    </location>
</feature>
<reference evidence="7 8" key="1">
    <citation type="submission" date="2015-04" db="EMBL/GenBank/DDBJ databases">
        <title>Complete genome sequence of Schizopora paradoxa KUC8140, a cosmopolitan wood degrader in East Asia.</title>
        <authorList>
            <consortium name="DOE Joint Genome Institute"/>
            <person name="Min B."/>
            <person name="Park H."/>
            <person name="Jang Y."/>
            <person name="Kim J.-J."/>
            <person name="Kim K.H."/>
            <person name="Pangilinan J."/>
            <person name="Lipzen A."/>
            <person name="Riley R."/>
            <person name="Grigoriev I.V."/>
            <person name="Spatafora J.W."/>
            <person name="Choi I.-G."/>
        </authorList>
    </citation>
    <scope>NUCLEOTIDE SEQUENCE [LARGE SCALE GENOMIC DNA]</scope>
    <source>
        <strain evidence="7 8">KUC8140</strain>
    </source>
</reference>